<reference evidence="4 5" key="1">
    <citation type="submission" date="2020-08" db="EMBL/GenBank/DDBJ databases">
        <title>The Agave Microbiome: Exploring the role of microbial communities in plant adaptations to desert environments.</title>
        <authorList>
            <person name="Partida-Martinez L.P."/>
        </authorList>
    </citation>
    <scope>NUCLEOTIDE SEQUENCE [LARGE SCALE GENOMIC DNA]</scope>
    <source>
        <strain evidence="4 5">AT3.9</strain>
    </source>
</reference>
<protein>
    <submittedName>
        <fullName evidence="4">DNA processing protein</fullName>
    </submittedName>
</protein>
<evidence type="ECO:0000313" key="5">
    <source>
        <dbReference type="Proteomes" id="UP000532010"/>
    </source>
</evidence>
<evidence type="ECO:0000259" key="2">
    <source>
        <dbReference type="Pfam" id="PF02481"/>
    </source>
</evidence>
<comment type="similarity">
    <text evidence="1">Belongs to the DprA/Smf family.</text>
</comment>
<gene>
    <name evidence="4" type="ORF">FHR70_002896</name>
</gene>
<evidence type="ECO:0000259" key="3">
    <source>
        <dbReference type="Pfam" id="PF17782"/>
    </source>
</evidence>
<dbReference type="Pfam" id="PF02481">
    <property type="entry name" value="DNA_processg_A"/>
    <property type="match status" value="1"/>
</dbReference>
<accession>A0A7W4VN03</accession>
<sequence length="394" mass="42004">MILTDEQRLDWLRLIRSENVGPRTFRALINQYGGAAAALDALPDLARRGGRLLLKVCSRTEAEKEMAAAARLGVRFIAMGESDYPKTLQAIDTAPPLIALRGNAAVLAKPSVAIVGSRNASASGLTFAERLARQLGEAGYVIVSGLARGIDTRAHKATLETGTVAVLAGGHDRIYPAQNEPLLQAILEQGGAVVSEMPMGWEPRGRDFPRRNRIVSGLSYGVVVVEAARRSGSLITARFALEQGREVFAVPGSPLDPRAEGTNDLIRDGATLCAGIEHVTSVLEPLVASGPRLDRSAEEPHYTLGSEELWDELDLPDIARAPVRPVMPEAGIDDEAEEGQADLITFLGPSPVAIDDLVRQSGLSIRSVQMALLELEIAGRLERHGGNAVSLLGS</sequence>
<dbReference type="GO" id="GO:0009294">
    <property type="term" value="P:DNA-mediated transformation"/>
    <property type="evidence" value="ECO:0007669"/>
    <property type="project" value="InterPro"/>
</dbReference>
<dbReference type="AlphaFoldDB" id="A0A7W4VN03"/>
<evidence type="ECO:0000313" key="4">
    <source>
        <dbReference type="EMBL" id="MBB3019831.1"/>
    </source>
</evidence>
<feature type="domain" description="Smf/DprA SLOG" evidence="2">
    <location>
        <begin position="76"/>
        <end position="282"/>
    </location>
</feature>
<dbReference type="InterPro" id="IPR041614">
    <property type="entry name" value="DprA_WH"/>
</dbReference>
<evidence type="ECO:0000256" key="1">
    <source>
        <dbReference type="ARBA" id="ARBA00006525"/>
    </source>
</evidence>
<organism evidence="4 5">
    <name type="scientific">Microvirga lupini</name>
    <dbReference type="NCBI Taxonomy" id="420324"/>
    <lineage>
        <taxon>Bacteria</taxon>
        <taxon>Pseudomonadati</taxon>
        <taxon>Pseudomonadota</taxon>
        <taxon>Alphaproteobacteria</taxon>
        <taxon>Hyphomicrobiales</taxon>
        <taxon>Methylobacteriaceae</taxon>
        <taxon>Microvirga</taxon>
    </lineage>
</organism>
<dbReference type="Pfam" id="PF17782">
    <property type="entry name" value="WHD_DprA"/>
    <property type="match status" value="1"/>
</dbReference>
<dbReference type="Gene3D" id="1.10.10.10">
    <property type="entry name" value="Winged helix-like DNA-binding domain superfamily/Winged helix DNA-binding domain"/>
    <property type="match status" value="1"/>
</dbReference>
<name>A0A7W4VN03_9HYPH</name>
<proteinExistence type="inferred from homology"/>
<feature type="domain" description="DprA winged helix" evidence="3">
    <location>
        <begin position="333"/>
        <end position="387"/>
    </location>
</feature>
<dbReference type="EMBL" id="JACHWB010000003">
    <property type="protein sequence ID" value="MBB3019831.1"/>
    <property type="molecule type" value="Genomic_DNA"/>
</dbReference>
<keyword evidence="5" id="KW-1185">Reference proteome</keyword>
<dbReference type="InterPro" id="IPR003488">
    <property type="entry name" value="DprA"/>
</dbReference>
<dbReference type="NCBIfam" id="TIGR00732">
    <property type="entry name" value="dprA"/>
    <property type="match status" value="1"/>
</dbReference>
<dbReference type="PANTHER" id="PTHR43022:SF1">
    <property type="entry name" value="PROTEIN SMF"/>
    <property type="match status" value="1"/>
</dbReference>
<dbReference type="InterPro" id="IPR057666">
    <property type="entry name" value="DrpA_SLOG"/>
</dbReference>
<comment type="caution">
    <text evidence="4">The sequence shown here is derived from an EMBL/GenBank/DDBJ whole genome shotgun (WGS) entry which is preliminary data.</text>
</comment>
<dbReference type="RefSeq" id="WP_183451215.1">
    <property type="nucleotide sequence ID" value="NZ_JACHWB010000003.1"/>
</dbReference>
<dbReference type="Gene3D" id="3.40.50.450">
    <property type="match status" value="1"/>
</dbReference>
<dbReference type="PANTHER" id="PTHR43022">
    <property type="entry name" value="PROTEIN SMF"/>
    <property type="match status" value="1"/>
</dbReference>
<dbReference type="Proteomes" id="UP000532010">
    <property type="component" value="Unassembled WGS sequence"/>
</dbReference>
<dbReference type="Pfam" id="PF21102">
    <property type="entry name" value="DprA_N"/>
    <property type="match status" value="1"/>
</dbReference>
<dbReference type="InterPro" id="IPR036388">
    <property type="entry name" value="WH-like_DNA-bd_sf"/>
</dbReference>
<dbReference type="SUPFAM" id="SSF102405">
    <property type="entry name" value="MCP/YpsA-like"/>
    <property type="match status" value="1"/>
</dbReference>